<reference evidence="1 2" key="1">
    <citation type="submission" date="2018-08" db="EMBL/GenBank/DDBJ databases">
        <title>Altererythrobacter sp.Ery1 and Ery12, the genome sequencing of novel strains in genus Alterythrobacter.</title>
        <authorList>
            <person name="Cheng H."/>
            <person name="Wu Y.-H."/>
            <person name="Fang C."/>
            <person name="Xu X.-W."/>
        </authorList>
    </citation>
    <scope>NUCLEOTIDE SEQUENCE [LARGE SCALE GENOMIC DNA]</scope>
    <source>
        <strain evidence="1 2">Ery1</strain>
    </source>
</reference>
<evidence type="ECO:0000313" key="2">
    <source>
        <dbReference type="Proteomes" id="UP000285092"/>
    </source>
</evidence>
<name>A0A418NCX2_9SPHN</name>
<dbReference type="AlphaFoldDB" id="A0A418NCX2"/>
<proteinExistence type="predicted"/>
<dbReference type="Proteomes" id="UP000285092">
    <property type="component" value="Unassembled WGS sequence"/>
</dbReference>
<evidence type="ECO:0000313" key="1">
    <source>
        <dbReference type="EMBL" id="RIV75662.1"/>
    </source>
</evidence>
<sequence length="638" mass="67319">MPQLARVGAVYGGTEGFMGTDGTVPQRLTGAAIGAPAGAIINAAGGKALEAAAPLLGRAAGAVRGRLGREASPTAIAAAETAGEAGIDYADDTARGAVEDAALGTADGWPGRVVDERTIAVNAAPGPSLSAPTRERDYLDVQAVRPTLLSDPLSDAQRMAAAANLQPSDVLPLPANTLGGVEEAIAKDAGRFVEARAPNERVELSRTTIRNYVGAPVPKVGPMDMVGWLRTRGGLVDQDGELSAMGITSNAARKGMDFVGQETRFGPMVNDNGLTLDEAALQAWEAGFFPERLERPDVSAFLDALRETYEGTRGRRFLPADLPELERYYSMQGDRYDLEQRQEEVGGPVYEDAATPAGEPLPFPPAEAYDDWAGVDAVQQVGNIDVTKLDSPQDISRALKATSDMMGGFDAATRGRITQAETGLLASDLNMTPEQLLSRRKGQAMNAEEALAARRILAKSGNELVNLAKRVKQAGDFPDGELLAQFRQALVRHSAIQEQVAGATAEAGRALGQFRMAADSREVRRDILEAFVRGGGGQDRLEEAANVLLDAVEMGPGKFNAVAEKVAKPKWRDKIAEIYINFLLSWPQTHAVNITSNTLTSLAQIPEFAVGAGIGGLRRAVALVNAARAGMACDGALG</sequence>
<accession>A0A418NCX2</accession>
<protein>
    <submittedName>
        <fullName evidence="1">Uncharacterized protein</fullName>
    </submittedName>
</protein>
<dbReference type="RefSeq" id="WP_119514588.1">
    <property type="nucleotide sequence ID" value="NZ_QXFK01000019.1"/>
</dbReference>
<dbReference type="EMBL" id="QXFK01000019">
    <property type="protein sequence ID" value="RIV75662.1"/>
    <property type="molecule type" value="Genomic_DNA"/>
</dbReference>
<organism evidence="1 2">
    <name type="scientific">Pelagerythrobacter aerophilus</name>
    <dbReference type="NCBI Taxonomy" id="2306995"/>
    <lineage>
        <taxon>Bacteria</taxon>
        <taxon>Pseudomonadati</taxon>
        <taxon>Pseudomonadota</taxon>
        <taxon>Alphaproteobacteria</taxon>
        <taxon>Sphingomonadales</taxon>
        <taxon>Erythrobacteraceae</taxon>
        <taxon>Pelagerythrobacter</taxon>
    </lineage>
</organism>
<keyword evidence="2" id="KW-1185">Reference proteome</keyword>
<gene>
    <name evidence="1" type="ORF">D2V04_15350</name>
</gene>
<dbReference type="OrthoDB" id="7483387at2"/>
<comment type="caution">
    <text evidence="1">The sequence shown here is derived from an EMBL/GenBank/DDBJ whole genome shotgun (WGS) entry which is preliminary data.</text>
</comment>